<evidence type="ECO:0000313" key="2">
    <source>
        <dbReference type="Proteomes" id="UP000559256"/>
    </source>
</evidence>
<dbReference type="AlphaFoldDB" id="A0A8H5FYR9"/>
<name>A0A8H5FYR9_9AGAR</name>
<proteinExistence type="predicted"/>
<sequence>MQIQHKSHFFTLKSRLAVNLFDIDVDYDISSSIADKSFAPLAAQHTGTLGVFGLTIWELRVLRIGLGTKNEACYGRSCRLLSAYSSGLYFVAVPSSLDIDAPNPTLAPSATSDTSKRPPTTSLLSFDSKRPVCLLIIPPVPSLPSCIGFFVPEASFTLA</sequence>
<keyword evidence="2" id="KW-1185">Reference proteome</keyword>
<evidence type="ECO:0000313" key="1">
    <source>
        <dbReference type="EMBL" id="KAF5353698.1"/>
    </source>
</evidence>
<comment type="caution">
    <text evidence="1">The sequence shown here is derived from an EMBL/GenBank/DDBJ whole genome shotgun (WGS) entry which is preliminary data.</text>
</comment>
<dbReference type="EMBL" id="JAACJM010000062">
    <property type="protein sequence ID" value="KAF5353698.1"/>
    <property type="molecule type" value="Genomic_DNA"/>
</dbReference>
<accession>A0A8H5FYR9</accession>
<organism evidence="1 2">
    <name type="scientific">Tetrapyrgos nigripes</name>
    <dbReference type="NCBI Taxonomy" id="182062"/>
    <lineage>
        <taxon>Eukaryota</taxon>
        <taxon>Fungi</taxon>
        <taxon>Dikarya</taxon>
        <taxon>Basidiomycota</taxon>
        <taxon>Agaricomycotina</taxon>
        <taxon>Agaricomycetes</taxon>
        <taxon>Agaricomycetidae</taxon>
        <taxon>Agaricales</taxon>
        <taxon>Marasmiineae</taxon>
        <taxon>Marasmiaceae</taxon>
        <taxon>Tetrapyrgos</taxon>
    </lineage>
</organism>
<reference evidence="1 2" key="1">
    <citation type="journal article" date="2020" name="ISME J.">
        <title>Uncovering the hidden diversity of litter-decomposition mechanisms in mushroom-forming fungi.</title>
        <authorList>
            <person name="Floudas D."/>
            <person name="Bentzer J."/>
            <person name="Ahren D."/>
            <person name="Johansson T."/>
            <person name="Persson P."/>
            <person name="Tunlid A."/>
        </authorList>
    </citation>
    <scope>NUCLEOTIDE SEQUENCE [LARGE SCALE GENOMIC DNA]</scope>
    <source>
        <strain evidence="1 2">CBS 291.85</strain>
    </source>
</reference>
<gene>
    <name evidence="1" type="ORF">D9758_008683</name>
</gene>
<protein>
    <submittedName>
        <fullName evidence="1">Uncharacterized protein</fullName>
    </submittedName>
</protein>
<dbReference type="Proteomes" id="UP000559256">
    <property type="component" value="Unassembled WGS sequence"/>
</dbReference>